<evidence type="ECO:0000313" key="2">
    <source>
        <dbReference type="EMBL" id="PWZ14806.1"/>
    </source>
</evidence>
<evidence type="ECO:0000259" key="1">
    <source>
        <dbReference type="PROSITE" id="PS50197"/>
    </source>
</evidence>
<dbReference type="SMART" id="SM01026">
    <property type="entry name" value="Beach"/>
    <property type="match status" value="1"/>
</dbReference>
<dbReference type="PANTHER" id="PTHR13743:SF129">
    <property type="entry name" value="BEACH DOMAIN-CONTAINING PROTEIN"/>
    <property type="match status" value="1"/>
</dbReference>
<organism evidence="2">
    <name type="scientific">Zea mays</name>
    <name type="common">Maize</name>
    <dbReference type="NCBI Taxonomy" id="4577"/>
    <lineage>
        <taxon>Eukaryota</taxon>
        <taxon>Viridiplantae</taxon>
        <taxon>Streptophyta</taxon>
        <taxon>Embryophyta</taxon>
        <taxon>Tracheophyta</taxon>
        <taxon>Spermatophyta</taxon>
        <taxon>Magnoliopsida</taxon>
        <taxon>Liliopsida</taxon>
        <taxon>Poales</taxon>
        <taxon>Poaceae</taxon>
        <taxon>PACMAD clade</taxon>
        <taxon>Panicoideae</taxon>
        <taxon>Andropogonodae</taxon>
        <taxon>Andropogoneae</taxon>
        <taxon>Tripsacinae</taxon>
        <taxon>Zea</taxon>
    </lineage>
</organism>
<reference evidence="2" key="1">
    <citation type="journal article" date="2018" name="Nat. Genet.">
        <title>Extensive intraspecific gene order and gene structural variations between Mo17 and other maize genomes.</title>
        <authorList>
            <person name="Sun S."/>
            <person name="Zhou Y."/>
            <person name="Chen J."/>
            <person name="Shi J."/>
            <person name="Zhao H."/>
            <person name="Zhao H."/>
            <person name="Song W."/>
            <person name="Zhang M."/>
            <person name="Cui Y."/>
            <person name="Dong X."/>
            <person name="Liu H."/>
            <person name="Ma X."/>
            <person name="Jiao Y."/>
            <person name="Wang B."/>
            <person name="Wei X."/>
            <person name="Stein J.C."/>
            <person name="Glaubitz J.C."/>
            <person name="Lu F."/>
            <person name="Yu G."/>
            <person name="Liang C."/>
            <person name="Fengler K."/>
            <person name="Li B."/>
            <person name="Rafalski A."/>
            <person name="Schnable P.S."/>
            <person name="Ware D.H."/>
            <person name="Buckler E.S."/>
            <person name="Lai J."/>
        </authorList>
    </citation>
    <scope>NUCLEOTIDE SEQUENCE [LARGE SCALE GENOMIC DNA]</scope>
    <source>
        <tissue evidence="2">Seedling</tissue>
    </source>
</reference>
<proteinExistence type="predicted"/>
<accession>A0A3L6E1T1</accession>
<dbReference type="InterPro" id="IPR050865">
    <property type="entry name" value="BEACH_Domain"/>
</dbReference>
<name>A0A3L6E1T1_MAIZE</name>
<dbReference type="AlphaFoldDB" id="A0A3L6E1T1"/>
<dbReference type="PROSITE" id="PS50197">
    <property type="entry name" value="BEACH"/>
    <property type="match status" value="1"/>
</dbReference>
<dbReference type="PANTHER" id="PTHR13743">
    <property type="entry name" value="BEIGE/BEACH-RELATED"/>
    <property type="match status" value="1"/>
</dbReference>
<gene>
    <name evidence="2" type="primary">BCHB_1</name>
    <name evidence="2" type="ORF">Zm00014a_043573</name>
</gene>
<dbReference type="Gene3D" id="1.10.1540.10">
    <property type="entry name" value="BEACH domain"/>
    <property type="match status" value="1"/>
</dbReference>
<comment type="caution">
    <text evidence="2">The sequence shown here is derived from an EMBL/GenBank/DDBJ whole genome shotgun (WGS) entry which is preliminary data.</text>
</comment>
<dbReference type="EMBL" id="NCVQ01000008">
    <property type="protein sequence ID" value="PWZ14806.1"/>
    <property type="molecule type" value="Genomic_DNA"/>
</dbReference>
<dbReference type="SUPFAM" id="SSF81837">
    <property type="entry name" value="BEACH domain"/>
    <property type="match status" value="1"/>
</dbReference>
<dbReference type="InterPro" id="IPR000409">
    <property type="entry name" value="BEACH_dom"/>
</dbReference>
<feature type="domain" description="BEACH" evidence="1">
    <location>
        <begin position="1"/>
        <end position="158"/>
    </location>
</feature>
<dbReference type="Proteomes" id="UP000251960">
    <property type="component" value="Chromosome 7"/>
</dbReference>
<dbReference type="InterPro" id="IPR036372">
    <property type="entry name" value="BEACH_dom_sf"/>
</dbReference>
<protein>
    <submittedName>
        <fullName evidence="2">BEACH domain-containing protein B</fullName>
    </submittedName>
</protein>
<dbReference type="Pfam" id="PF02138">
    <property type="entry name" value="Beach"/>
    <property type="match status" value="1"/>
</dbReference>
<sequence>MKTDSKVFGYRYLSFCDPDIPSFYYGSHNSSMEIILQYLLRLEPSTSLHLSFQCGKFDHTDRLFQSIESAYINSLLNTSDTKELIPKSFYMPDCLENSNLCHLSVKRDGEPIGDVALPPWATGLPEEFIHINREALKSEYVSSNLHNWIDIIFGYKQR</sequence>